<evidence type="ECO:0000313" key="4">
    <source>
        <dbReference type="Proteomes" id="UP000326198"/>
    </source>
</evidence>
<proteinExistence type="predicted"/>
<keyword evidence="1" id="KW-0479">Metal-binding</keyword>
<feature type="domain" description="C2H2-type" evidence="2">
    <location>
        <begin position="76"/>
        <end position="106"/>
    </location>
</feature>
<reference evidence="3 4" key="1">
    <citation type="submission" date="2019-04" db="EMBL/GenBank/DDBJ databases">
        <title>Friends and foes A comparative genomics studyof 23 Aspergillus species from section Flavi.</title>
        <authorList>
            <consortium name="DOE Joint Genome Institute"/>
            <person name="Kjaerbolling I."/>
            <person name="Vesth T."/>
            <person name="Frisvad J.C."/>
            <person name="Nybo J.L."/>
            <person name="Theobald S."/>
            <person name="Kildgaard S."/>
            <person name="Isbrandt T."/>
            <person name="Kuo A."/>
            <person name="Sato A."/>
            <person name="Lyhne E.K."/>
            <person name="Kogle M.E."/>
            <person name="Wiebenga A."/>
            <person name="Kun R.S."/>
            <person name="Lubbers R.J."/>
            <person name="Makela M.R."/>
            <person name="Barry K."/>
            <person name="Chovatia M."/>
            <person name="Clum A."/>
            <person name="Daum C."/>
            <person name="Haridas S."/>
            <person name="He G."/>
            <person name="LaButti K."/>
            <person name="Lipzen A."/>
            <person name="Mondo S."/>
            <person name="Riley R."/>
            <person name="Salamov A."/>
            <person name="Simmons B.A."/>
            <person name="Magnuson J.K."/>
            <person name="Henrissat B."/>
            <person name="Mortensen U.H."/>
            <person name="Larsen T.O."/>
            <person name="Devries R.P."/>
            <person name="Grigoriev I.V."/>
            <person name="Machida M."/>
            <person name="Baker S.E."/>
            <person name="Andersen M.R."/>
        </authorList>
    </citation>
    <scope>NUCLEOTIDE SEQUENCE [LARGE SCALE GENOMIC DNA]</scope>
    <source>
        <strain evidence="3 4">IBT 29228</strain>
    </source>
</reference>
<accession>A0A5N7ASI0</accession>
<dbReference type="InterPro" id="IPR013087">
    <property type="entry name" value="Znf_C2H2_type"/>
</dbReference>
<protein>
    <recommendedName>
        <fullName evidence="2">C2H2-type domain-containing protein</fullName>
    </recommendedName>
</protein>
<organism evidence="3 4">
    <name type="scientific">Aspergillus bertholletiae</name>
    <dbReference type="NCBI Taxonomy" id="1226010"/>
    <lineage>
        <taxon>Eukaryota</taxon>
        <taxon>Fungi</taxon>
        <taxon>Dikarya</taxon>
        <taxon>Ascomycota</taxon>
        <taxon>Pezizomycotina</taxon>
        <taxon>Eurotiomycetes</taxon>
        <taxon>Eurotiomycetidae</taxon>
        <taxon>Eurotiales</taxon>
        <taxon>Aspergillaceae</taxon>
        <taxon>Aspergillus</taxon>
        <taxon>Aspergillus subgen. Circumdati</taxon>
    </lineage>
</organism>
<dbReference type="AlphaFoldDB" id="A0A5N7ASI0"/>
<keyword evidence="1" id="KW-0863">Zinc-finger</keyword>
<keyword evidence="4" id="KW-1185">Reference proteome</keyword>
<dbReference type="GO" id="GO:0008270">
    <property type="term" value="F:zinc ion binding"/>
    <property type="evidence" value="ECO:0007669"/>
    <property type="project" value="UniProtKB-KW"/>
</dbReference>
<gene>
    <name evidence="3" type="ORF">BDV26DRAFT_89332</name>
</gene>
<evidence type="ECO:0000256" key="1">
    <source>
        <dbReference type="PROSITE-ProRule" id="PRU00042"/>
    </source>
</evidence>
<dbReference type="OrthoDB" id="10342667at2759"/>
<evidence type="ECO:0000259" key="2">
    <source>
        <dbReference type="PROSITE" id="PS50157"/>
    </source>
</evidence>
<keyword evidence="1" id="KW-0862">Zinc</keyword>
<dbReference type="EMBL" id="ML736347">
    <property type="protein sequence ID" value="KAE8372673.1"/>
    <property type="molecule type" value="Genomic_DNA"/>
</dbReference>
<evidence type="ECO:0000313" key="3">
    <source>
        <dbReference type="EMBL" id="KAE8372673.1"/>
    </source>
</evidence>
<dbReference type="PROSITE" id="PS00028">
    <property type="entry name" value="ZINC_FINGER_C2H2_1"/>
    <property type="match status" value="1"/>
</dbReference>
<dbReference type="PROSITE" id="PS50157">
    <property type="entry name" value="ZINC_FINGER_C2H2_2"/>
    <property type="match status" value="1"/>
</dbReference>
<dbReference type="Proteomes" id="UP000326198">
    <property type="component" value="Unassembled WGS sequence"/>
</dbReference>
<sequence>MAAASPQLVIDFLLNPASPVAGRARNIEKLQLCTSNSRREILQETILHQGSDHPRERLSASQYNSLPCRLNRPKTHICPMKMCSRQFDSLGELRSHYWVFHSQSQTSGYLRGCSSSKSNNIQNRYYCPILPAPVKDQH</sequence>
<name>A0A5N7ASI0_9EURO</name>